<dbReference type="SUPFAM" id="SSF82171">
    <property type="entry name" value="DPP6 N-terminal domain-like"/>
    <property type="match status" value="1"/>
</dbReference>
<organism evidence="3">
    <name type="scientific">Herbiconiux sp. A18JL235</name>
    <dbReference type="NCBI Taxonomy" id="3152363"/>
    <lineage>
        <taxon>Bacteria</taxon>
        <taxon>Bacillati</taxon>
        <taxon>Actinomycetota</taxon>
        <taxon>Actinomycetes</taxon>
        <taxon>Micrococcales</taxon>
        <taxon>Microbacteriaceae</taxon>
        <taxon>Herbiconiux</taxon>
    </lineage>
</organism>
<evidence type="ECO:0000256" key="2">
    <source>
        <dbReference type="SAM" id="SignalP"/>
    </source>
</evidence>
<protein>
    <submittedName>
        <fullName evidence="3">Cell wall-binding repeat-containing protein</fullName>
    </submittedName>
</protein>
<feature type="region of interest" description="Disordered" evidence="1">
    <location>
        <begin position="325"/>
        <end position="346"/>
    </location>
</feature>
<dbReference type="Gene3D" id="2.120.10.30">
    <property type="entry name" value="TolB, C-terminal domain"/>
    <property type="match status" value="1"/>
</dbReference>
<proteinExistence type="predicted"/>
<dbReference type="InterPro" id="IPR011659">
    <property type="entry name" value="WD40"/>
</dbReference>
<sequence>MTRNSSPDTTRREPRPLSRRTIALLSVGLVTGALLATSALPTAHAAPPTPGTTQLVDVSSVPGVASTNNESYEAPSVSGDGRYVAFASSAQDLLAPYVADREVQPSLYIRDTATNTTKVAAPGASFPSISDDGMLVAFVRPFKVMVWSGITGLSTSVVKSVLHGGDYIDAGISAVDISGSGNAIVFSTPATDVMAGEAFEGARSRVYRVDASGDISLVGFDPMVEASEPAISGDGRYVAFTSTEQHTPLPANGHRQVYLFDSATGRIDLISTDATGTGPGNADSSDPAISADGSTVTFTSAADNLPGAPAAPGSYIFTRDRSAGTTTLTSSRGGVPEQGVDPAISGDGSVVAYRSVGCPPTTNACQVFVNDRTTGHFRVASSNRLPDSGDGLSHHPSVSANGQFVAWAGGATNLTPDSYPRGNLHWSSHYFLRNLGATGTAVRAAGADRYETAVKVSEGAFPEGAGTVYLAAGANYPDALSGAPAAGEAGGPVLLVEKDGVPASVQAEIDRLAPDRVVILGGTASVSVGVEAAVAAEGRTVERIGGADRYEVSAAVAADSFGTATTVYVASGEKAPDALSGAAAAGKDSPVLLTKKDELPASVRDEIIALDPEKIVILGGTDTVGETVALELGDIADTVRVSGADRYETSAAVADDAFVENTGGAVYIASGETFPDALTGSAAAIAAGAPVLLVQKDLIPIDIGEALDRLRPSAVYVLGGPDTVSDQIVDILGSYVYDLGD</sequence>
<dbReference type="RefSeq" id="WP_368498499.1">
    <property type="nucleotide sequence ID" value="NZ_CP162511.1"/>
</dbReference>
<dbReference type="Gene3D" id="3.40.50.12090">
    <property type="match status" value="2"/>
</dbReference>
<feature type="chain" id="PRO_5044277571" evidence="2">
    <location>
        <begin position="46"/>
        <end position="741"/>
    </location>
</feature>
<gene>
    <name evidence="3" type="ORF">ABFY20_03140</name>
</gene>
<evidence type="ECO:0000256" key="1">
    <source>
        <dbReference type="SAM" id="MobiDB-lite"/>
    </source>
</evidence>
<dbReference type="InterPro" id="IPR006311">
    <property type="entry name" value="TAT_signal"/>
</dbReference>
<dbReference type="InterPro" id="IPR051922">
    <property type="entry name" value="Bact_Sporulation_Assoc"/>
</dbReference>
<feature type="region of interest" description="Disordered" evidence="1">
    <location>
        <begin position="271"/>
        <end position="291"/>
    </location>
</feature>
<accession>A0AB39BJ06</accession>
<dbReference type="Pfam" id="PF07676">
    <property type="entry name" value="PD40"/>
    <property type="match status" value="3"/>
</dbReference>
<evidence type="ECO:0000313" key="3">
    <source>
        <dbReference type="EMBL" id="XDI06110.1"/>
    </source>
</evidence>
<dbReference type="Pfam" id="PF04122">
    <property type="entry name" value="CW_binding_2"/>
    <property type="match status" value="3"/>
</dbReference>
<dbReference type="InterPro" id="IPR007253">
    <property type="entry name" value="Cell_wall-bd_2"/>
</dbReference>
<feature type="signal peptide" evidence="2">
    <location>
        <begin position="1"/>
        <end position="45"/>
    </location>
</feature>
<keyword evidence="2" id="KW-0732">Signal</keyword>
<dbReference type="InterPro" id="IPR011042">
    <property type="entry name" value="6-blade_b-propeller_TolB-like"/>
</dbReference>
<name>A0AB39BJ06_9MICO</name>
<dbReference type="EMBL" id="CP162511">
    <property type="protein sequence ID" value="XDI06110.1"/>
    <property type="molecule type" value="Genomic_DNA"/>
</dbReference>
<dbReference type="PANTHER" id="PTHR30032">
    <property type="entry name" value="N-ACETYLMURAMOYL-L-ALANINE AMIDASE-RELATED"/>
    <property type="match status" value="1"/>
</dbReference>
<reference evidence="3" key="1">
    <citation type="submission" date="2024-05" db="EMBL/GenBank/DDBJ databases">
        <title>Herbiconiux sp. A18JL235.</title>
        <authorList>
            <person name="Zhang G."/>
        </authorList>
    </citation>
    <scope>NUCLEOTIDE SEQUENCE</scope>
    <source>
        <strain evidence="3">A18JL235</strain>
    </source>
</reference>
<dbReference type="PROSITE" id="PS51318">
    <property type="entry name" value="TAT"/>
    <property type="match status" value="1"/>
</dbReference>
<dbReference type="PANTHER" id="PTHR30032:SF1">
    <property type="entry name" value="N-ACETYLMURAMOYL-L-ALANINE AMIDASE LYTC"/>
    <property type="match status" value="1"/>
</dbReference>
<dbReference type="AlphaFoldDB" id="A0AB39BJ06"/>